<dbReference type="GO" id="GO:0004848">
    <property type="term" value="F:ureidoglycolate hydrolase activity"/>
    <property type="evidence" value="ECO:0007669"/>
    <property type="project" value="InterPro"/>
</dbReference>
<dbReference type="InterPro" id="IPR011051">
    <property type="entry name" value="RmlC_Cupin_sf"/>
</dbReference>
<keyword evidence="2" id="KW-0659">Purine metabolism</keyword>
<evidence type="ECO:0000313" key="5">
    <source>
        <dbReference type="EMBL" id="SOC19896.1"/>
    </source>
</evidence>
<evidence type="ECO:0000256" key="1">
    <source>
        <dbReference type="ARBA" id="ARBA00011738"/>
    </source>
</evidence>
<accession>A0A285TCU2</accession>
<sequence>MSHVLTPEPLTREAFAPFGEVIEARHEASHLINEGRTRRFHALAEAEPGPDGKPILSIFRGMPWPSPLTVRMLERHPLGSQAFVPMQDHAWLVVVADDARPQDCRCFLARGDQGVQIARGVWHHPLLVLQPMQDFLVVDRSGPGVNLEEVFFPEGEGVVIAPV</sequence>
<dbReference type="InterPro" id="IPR024060">
    <property type="entry name" value="Ureidoglycolate_lyase_dom_sf"/>
</dbReference>
<dbReference type="InterPro" id="IPR007247">
    <property type="entry name" value="Ureidogly_lyase"/>
</dbReference>
<evidence type="ECO:0000313" key="6">
    <source>
        <dbReference type="Proteomes" id="UP000219331"/>
    </source>
</evidence>
<keyword evidence="3 5" id="KW-0456">Lyase</keyword>
<name>A0A285TCU2_9HYPH</name>
<dbReference type="PANTHER" id="PTHR21221:SF1">
    <property type="entry name" value="UREIDOGLYCOLATE LYASE"/>
    <property type="match status" value="1"/>
</dbReference>
<proteinExistence type="predicted"/>
<dbReference type="NCBIfam" id="NF009932">
    <property type="entry name" value="PRK13395.1"/>
    <property type="match status" value="1"/>
</dbReference>
<dbReference type="Pfam" id="PF04115">
    <property type="entry name" value="Ureidogly_lyase"/>
    <property type="match status" value="1"/>
</dbReference>
<protein>
    <submittedName>
        <fullName evidence="5">Ureidoglycolate lyase</fullName>
    </submittedName>
</protein>
<dbReference type="STRING" id="538381.GCA_001696535_03941"/>
<dbReference type="GO" id="GO:0000256">
    <property type="term" value="P:allantoin catabolic process"/>
    <property type="evidence" value="ECO:0007669"/>
    <property type="project" value="InterPro"/>
</dbReference>
<gene>
    <name evidence="5" type="ORF">SAMN05421512_110114</name>
</gene>
<comment type="subunit">
    <text evidence="1">Homodimer.</text>
</comment>
<organism evidence="5 6">
    <name type="scientific">Stappia indica</name>
    <dbReference type="NCBI Taxonomy" id="538381"/>
    <lineage>
        <taxon>Bacteria</taxon>
        <taxon>Pseudomonadati</taxon>
        <taxon>Pseudomonadota</taxon>
        <taxon>Alphaproteobacteria</taxon>
        <taxon>Hyphomicrobiales</taxon>
        <taxon>Stappiaceae</taxon>
        <taxon>Stappia</taxon>
    </lineage>
</organism>
<dbReference type="GO" id="GO:0050385">
    <property type="term" value="F:ureidoglycolate lyase activity"/>
    <property type="evidence" value="ECO:0007669"/>
    <property type="project" value="UniProtKB-EC"/>
</dbReference>
<dbReference type="Gene3D" id="2.60.120.480">
    <property type="entry name" value="Ureidoglycolate hydrolase"/>
    <property type="match status" value="1"/>
</dbReference>
<dbReference type="InterPro" id="IPR047233">
    <property type="entry name" value="UAH_cupin"/>
</dbReference>
<dbReference type="AlphaFoldDB" id="A0A285TCU2"/>
<comment type="catalytic activity">
    <reaction evidence="4">
        <text>(S)-ureidoglycolate = urea + glyoxylate</text>
        <dbReference type="Rhea" id="RHEA:11304"/>
        <dbReference type="ChEBI" id="CHEBI:16199"/>
        <dbReference type="ChEBI" id="CHEBI:36655"/>
        <dbReference type="ChEBI" id="CHEBI:57296"/>
        <dbReference type="EC" id="4.3.2.3"/>
    </reaction>
</comment>
<dbReference type="GO" id="GO:0006144">
    <property type="term" value="P:purine nucleobase metabolic process"/>
    <property type="evidence" value="ECO:0007669"/>
    <property type="project" value="UniProtKB-KW"/>
</dbReference>
<evidence type="ECO:0000256" key="3">
    <source>
        <dbReference type="ARBA" id="ARBA00023239"/>
    </source>
</evidence>
<evidence type="ECO:0000256" key="2">
    <source>
        <dbReference type="ARBA" id="ARBA00022631"/>
    </source>
</evidence>
<dbReference type="SUPFAM" id="SSF51182">
    <property type="entry name" value="RmlC-like cupins"/>
    <property type="match status" value="1"/>
</dbReference>
<dbReference type="CDD" id="cd20298">
    <property type="entry name" value="cupin_UAH"/>
    <property type="match status" value="1"/>
</dbReference>
<dbReference type="EMBL" id="OBML01000010">
    <property type="protein sequence ID" value="SOC19896.1"/>
    <property type="molecule type" value="Genomic_DNA"/>
</dbReference>
<dbReference type="PANTHER" id="PTHR21221">
    <property type="entry name" value="UREIDOGLYCOLATE HYDROLASE"/>
    <property type="match status" value="1"/>
</dbReference>
<dbReference type="RefSeq" id="WP_208980393.1">
    <property type="nucleotide sequence ID" value="NZ_OBML01000010.1"/>
</dbReference>
<dbReference type="Proteomes" id="UP000219331">
    <property type="component" value="Unassembled WGS sequence"/>
</dbReference>
<reference evidence="5 6" key="1">
    <citation type="submission" date="2017-08" db="EMBL/GenBank/DDBJ databases">
        <authorList>
            <person name="de Groot N.N."/>
        </authorList>
    </citation>
    <scope>NUCLEOTIDE SEQUENCE [LARGE SCALE GENOMIC DNA]</scope>
    <source>
        <strain evidence="5 6">USBA 352</strain>
    </source>
</reference>
<keyword evidence="6" id="KW-1185">Reference proteome</keyword>
<dbReference type="PIRSF" id="PIRSF017306">
    <property type="entry name" value="Ureidogly_hydro"/>
    <property type="match status" value="1"/>
</dbReference>
<evidence type="ECO:0000256" key="4">
    <source>
        <dbReference type="ARBA" id="ARBA00047684"/>
    </source>
</evidence>